<dbReference type="PANTHER" id="PTHR19957">
    <property type="entry name" value="SYNTAXIN"/>
    <property type="match status" value="1"/>
</dbReference>
<dbReference type="FunCoup" id="A0A066WRC6">
    <property type="interactions" value="12"/>
</dbReference>
<evidence type="ECO:0000256" key="5">
    <source>
        <dbReference type="SAM" id="MobiDB-lite"/>
    </source>
</evidence>
<dbReference type="PANTHER" id="PTHR19957:SF124">
    <property type="entry name" value="SYNTAXIN-8"/>
    <property type="match status" value="1"/>
</dbReference>
<keyword evidence="9" id="KW-1185">Reference proteome</keyword>
<dbReference type="InterPro" id="IPR000727">
    <property type="entry name" value="T_SNARE_dom"/>
</dbReference>
<feature type="compositionally biased region" description="Polar residues" evidence="5">
    <location>
        <begin position="120"/>
        <end position="140"/>
    </location>
</feature>
<dbReference type="EMBL" id="JMSN01000003">
    <property type="protein sequence ID" value="KDN53210.1"/>
    <property type="molecule type" value="Genomic_DNA"/>
</dbReference>
<keyword evidence="2" id="KW-0813">Transport</keyword>
<accession>A0A066WRC6</accession>
<feature type="transmembrane region" description="Helical" evidence="6">
    <location>
        <begin position="233"/>
        <end position="253"/>
    </location>
</feature>
<keyword evidence="6" id="KW-1133">Transmembrane helix</keyword>
<dbReference type="RefSeq" id="XP_013246049.1">
    <property type="nucleotide sequence ID" value="XM_013390595.1"/>
</dbReference>
<evidence type="ECO:0000313" key="8">
    <source>
        <dbReference type="EMBL" id="KDN53210.1"/>
    </source>
</evidence>
<dbReference type="STRING" id="1037660.A0A066WRC6"/>
<comment type="subcellular location">
    <subcellularLocation>
        <location evidence="1">Membrane</location>
    </subcellularLocation>
</comment>
<dbReference type="HOGENOM" id="CLU_053570_1_0_1"/>
<evidence type="ECO:0000256" key="1">
    <source>
        <dbReference type="ARBA" id="ARBA00004370"/>
    </source>
</evidence>
<dbReference type="PROSITE" id="PS50192">
    <property type="entry name" value="T_SNARE"/>
    <property type="match status" value="1"/>
</dbReference>
<dbReference type="InParanoid" id="A0A066WRC6"/>
<dbReference type="SMART" id="SM00397">
    <property type="entry name" value="t_SNARE"/>
    <property type="match status" value="1"/>
</dbReference>
<dbReference type="Proteomes" id="UP000027361">
    <property type="component" value="Unassembled WGS sequence"/>
</dbReference>
<dbReference type="GO" id="GO:0000149">
    <property type="term" value="F:SNARE binding"/>
    <property type="evidence" value="ECO:0007669"/>
    <property type="project" value="TreeGrafter"/>
</dbReference>
<dbReference type="GO" id="GO:0048278">
    <property type="term" value="P:vesicle docking"/>
    <property type="evidence" value="ECO:0007669"/>
    <property type="project" value="TreeGrafter"/>
</dbReference>
<feature type="domain" description="T-SNARE coiled-coil homology" evidence="7">
    <location>
        <begin position="164"/>
        <end position="226"/>
    </location>
</feature>
<evidence type="ECO:0000256" key="3">
    <source>
        <dbReference type="ARBA" id="ARBA00023054"/>
    </source>
</evidence>
<dbReference type="GO" id="GO:0012505">
    <property type="term" value="C:endomembrane system"/>
    <property type="evidence" value="ECO:0007669"/>
    <property type="project" value="TreeGrafter"/>
</dbReference>
<evidence type="ECO:0000256" key="4">
    <source>
        <dbReference type="ARBA" id="ARBA00023136"/>
    </source>
</evidence>
<comment type="caution">
    <text evidence="8">The sequence shown here is derived from an EMBL/GenBank/DDBJ whole genome shotgun (WGS) entry which is preliminary data.</text>
</comment>
<dbReference type="GeneID" id="25263508"/>
<dbReference type="InterPro" id="IPR045242">
    <property type="entry name" value="Syntaxin"/>
</dbReference>
<dbReference type="OMA" id="QIHAYHS"/>
<dbReference type="AlphaFoldDB" id="A0A066WRC6"/>
<keyword evidence="6" id="KW-0812">Transmembrane</keyword>
<gene>
    <name evidence="8" type="ORF">K437DRAFT_253224</name>
</gene>
<evidence type="ECO:0000256" key="6">
    <source>
        <dbReference type="SAM" id="Phobius"/>
    </source>
</evidence>
<dbReference type="GO" id="GO:0005484">
    <property type="term" value="F:SNAP receptor activity"/>
    <property type="evidence" value="ECO:0007669"/>
    <property type="project" value="TreeGrafter"/>
</dbReference>
<dbReference type="SUPFAM" id="SSF58038">
    <property type="entry name" value="SNARE fusion complex"/>
    <property type="match status" value="1"/>
</dbReference>
<keyword evidence="4 6" id="KW-0472">Membrane</keyword>
<name>A0A066WRC6_TILAU</name>
<keyword evidence="3" id="KW-0175">Coiled coil</keyword>
<dbReference type="Gene3D" id="1.20.5.110">
    <property type="match status" value="1"/>
</dbReference>
<organism evidence="8 9">
    <name type="scientific">Tilletiaria anomala (strain ATCC 24038 / CBS 436.72 / UBC 951)</name>
    <dbReference type="NCBI Taxonomy" id="1037660"/>
    <lineage>
        <taxon>Eukaryota</taxon>
        <taxon>Fungi</taxon>
        <taxon>Dikarya</taxon>
        <taxon>Basidiomycota</taxon>
        <taxon>Ustilaginomycotina</taxon>
        <taxon>Exobasidiomycetes</taxon>
        <taxon>Georgefischeriales</taxon>
        <taxon>Tilletiariaceae</taxon>
        <taxon>Tilletiaria</taxon>
    </lineage>
</organism>
<dbReference type="GO" id="GO:0031201">
    <property type="term" value="C:SNARE complex"/>
    <property type="evidence" value="ECO:0007669"/>
    <property type="project" value="TreeGrafter"/>
</dbReference>
<dbReference type="GO" id="GO:0006886">
    <property type="term" value="P:intracellular protein transport"/>
    <property type="evidence" value="ECO:0007669"/>
    <property type="project" value="TreeGrafter"/>
</dbReference>
<evidence type="ECO:0000313" key="9">
    <source>
        <dbReference type="Proteomes" id="UP000027361"/>
    </source>
</evidence>
<sequence>MSQVSSPRVAVLHAATLSLVQERSRSISLGLPASTSTNKLIEKNIKTLTSSATELTADLEEKNRLAKAGRIGLEEVREAEDAVTELKTNLENLLHLLGTDEWATEVRSRTNESCLLLAPSQPTSSVPEHSLAEASTSRSTYPVQYHDDVEEDTDVNIRLLRSQKDQMQDQDAQLDKLGASIARQHHLSLQMNEELESQGELLNELDDGVGQTTLRLGRASNQTDRFRRAARDHASSCTIIGLIMILVTLIAIFK</sequence>
<dbReference type="OrthoDB" id="244190at2759"/>
<dbReference type="GO" id="GO:0006906">
    <property type="term" value="P:vesicle fusion"/>
    <property type="evidence" value="ECO:0007669"/>
    <property type="project" value="TreeGrafter"/>
</dbReference>
<dbReference type="CDD" id="cd15859">
    <property type="entry name" value="SNARE_SYN8"/>
    <property type="match status" value="1"/>
</dbReference>
<evidence type="ECO:0000259" key="7">
    <source>
        <dbReference type="PROSITE" id="PS50192"/>
    </source>
</evidence>
<evidence type="ECO:0000256" key="2">
    <source>
        <dbReference type="ARBA" id="ARBA00022448"/>
    </source>
</evidence>
<reference evidence="8 9" key="1">
    <citation type="submission" date="2014-05" db="EMBL/GenBank/DDBJ databases">
        <title>Draft genome sequence of a rare smut relative, Tilletiaria anomala UBC 951.</title>
        <authorList>
            <consortium name="DOE Joint Genome Institute"/>
            <person name="Toome M."/>
            <person name="Kuo A."/>
            <person name="Henrissat B."/>
            <person name="Lipzen A."/>
            <person name="Tritt A."/>
            <person name="Yoshinaga Y."/>
            <person name="Zane M."/>
            <person name="Barry K."/>
            <person name="Grigoriev I.V."/>
            <person name="Spatafora J.W."/>
            <person name="Aimea M.C."/>
        </authorList>
    </citation>
    <scope>NUCLEOTIDE SEQUENCE [LARGE SCALE GENOMIC DNA]</scope>
    <source>
        <strain evidence="8 9">UBC 951</strain>
    </source>
</reference>
<proteinExistence type="predicted"/>
<protein>
    <submittedName>
        <fullName evidence="8">Snare-domain-containing protein</fullName>
    </submittedName>
</protein>
<feature type="region of interest" description="Disordered" evidence="5">
    <location>
        <begin position="118"/>
        <end position="140"/>
    </location>
</feature>